<comment type="function">
    <text evidence="7 10 11">Participates actively in the response to hyperosmotic and heat shock by preventing the aggregation of stress-denatured proteins, in association with DnaK and GrpE. It is the nucleotide exchange factor for DnaK and may function as a thermosensor. Unfolded proteins bind initially to DnaJ; upon interaction with the DnaJ-bound protein, DnaK hydrolyzes its bound ATP, resulting in the formation of a stable complex. GrpE releases ADP from DnaK; ATP binding to DnaK triggers the release of the substrate protein, thus completing the reaction cycle. Several rounds of ATP-dependent interactions between DnaJ, DnaK and GrpE are required for fully efficient folding.</text>
</comment>
<sequence>MKKEKKKPEVEETEKVTEEEKPAEETTGKEEKKEPTAEEKLQEELKAEKEKYVRLYAEYDNYRKRTSAEKLQIYDDATAKAVKELLPLADSMTQALAQFDGKEVPEEFTKGIEMIAAQLKTCFEKLKVEPFCEVGDPFDPELHNAVSMVEDEALGENTISAVYQKGYKIGDKIIRHAMVVVANA</sequence>
<evidence type="ECO:0000256" key="6">
    <source>
        <dbReference type="ARBA" id="ARBA00023186"/>
    </source>
</evidence>
<keyword evidence="4 10" id="KW-0963">Cytoplasm</keyword>
<evidence type="ECO:0000256" key="2">
    <source>
        <dbReference type="ARBA" id="ARBA00009054"/>
    </source>
</evidence>
<dbReference type="GO" id="GO:0051082">
    <property type="term" value="F:unfolded protein binding"/>
    <property type="evidence" value="ECO:0007669"/>
    <property type="project" value="TreeGrafter"/>
</dbReference>
<dbReference type="HAMAP" id="MF_01151">
    <property type="entry name" value="GrpE"/>
    <property type="match status" value="1"/>
</dbReference>
<dbReference type="PANTHER" id="PTHR21237">
    <property type="entry name" value="GRPE PROTEIN"/>
    <property type="match status" value="1"/>
</dbReference>
<evidence type="ECO:0000256" key="5">
    <source>
        <dbReference type="ARBA" id="ARBA00023016"/>
    </source>
</evidence>
<dbReference type="Gene3D" id="3.90.20.20">
    <property type="match status" value="1"/>
</dbReference>
<dbReference type="Proteomes" id="UP000633365">
    <property type="component" value="Unassembled WGS sequence"/>
</dbReference>
<organism evidence="14 15">
    <name type="scientific">Ruminococcus difficilis</name>
    <dbReference type="NCBI Taxonomy" id="2763069"/>
    <lineage>
        <taxon>Bacteria</taxon>
        <taxon>Bacillati</taxon>
        <taxon>Bacillota</taxon>
        <taxon>Clostridia</taxon>
        <taxon>Eubacteriales</taxon>
        <taxon>Oscillospiraceae</taxon>
        <taxon>Ruminococcus</taxon>
    </lineage>
</organism>
<dbReference type="AlphaFoldDB" id="A0A934WSG7"/>
<comment type="similarity">
    <text evidence="2 10 12">Belongs to the GrpE family.</text>
</comment>
<evidence type="ECO:0000256" key="13">
    <source>
        <dbReference type="SAM" id="MobiDB-lite"/>
    </source>
</evidence>
<evidence type="ECO:0000313" key="15">
    <source>
        <dbReference type="Proteomes" id="UP000633365"/>
    </source>
</evidence>
<dbReference type="InterPro" id="IPR013805">
    <property type="entry name" value="GrpE_CC"/>
</dbReference>
<dbReference type="GO" id="GO:0005737">
    <property type="term" value="C:cytoplasm"/>
    <property type="evidence" value="ECO:0007669"/>
    <property type="project" value="UniProtKB-SubCell"/>
</dbReference>
<evidence type="ECO:0000256" key="7">
    <source>
        <dbReference type="ARBA" id="ARBA00053401"/>
    </source>
</evidence>
<comment type="caution">
    <text evidence="14">The sequence shown here is derived from an EMBL/GenBank/DDBJ whole genome shotgun (WGS) entry which is preliminary data.</text>
</comment>
<dbReference type="GO" id="GO:0000774">
    <property type="term" value="F:adenyl-nucleotide exchange factor activity"/>
    <property type="evidence" value="ECO:0007669"/>
    <property type="project" value="InterPro"/>
</dbReference>
<dbReference type="FunFam" id="2.30.22.10:FF:000001">
    <property type="entry name" value="Protein GrpE"/>
    <property type="match status" value="1"/>
</dbReference>
<evidence type="ECO:0000256" key="11">
    <source>
        <dbReference type="RuleBase" id="RU000639"/>
    </source>
</evidence>
<dbReference type="CDD" id="cd00446">
    <property type="entry name" value="GrpE"/>
    <property type="match status" value="1"/>
</dbReference>
<dbReference type="EMBL" id="JAEQMG010000114">
    <property type="protein sequence ID" value="MBK6089111.1"/>
    <property type="molecule type" value="Genomic_DNA"/>
</dbReference>
<protein>
    <recommendedName>
        <fullName evidence="8 10">Protein GrpE</fullName>
    </recommendedName>
    <alternativeName>
        <fullName evidence="9 10">HSP-70 cofactor</fullName>
    </alternativeName>
</protein>
<dbReference type="InterPro" id="IPR009012">
    <property type="entry name" value="GrpE_head"/>
</dbReference>
<evidence type="ECO:0000256" key="10">
    <source>
        <dbReference type="HAMAP-Rule" id="MF_01151"/>
    </source>
</evidence>
<dbReference type="GO" id="GO:0006457">
    <property type="term" value="P:protein folding"/>
    <property type="evidence" value="ECO:0007669"/>
    <property type="project" value="InterPro"/>
</dbReference>
<dbReference type="Gene3D" id="2.30.22.10">
    <property type="entry name" value="Head domain of nucleotide exchange factor GrpE"/>
    <property type="match status" value="1"/>
</dbReference>
<evidence type="ECO:0000256" key="1">
    <source>
        <dbReference type="ARBA" id="ARBA00004496"/>
    </source>
</evidence>
<proteinExistence type="inferred from homology"/>
<dbReference type="SUPFAM" id="SSF58014">
    <property type="entry name" value="Coiled-coil domain of nucleotide exchange factor GrpE"/>
    <property type="match status" value="1"/>
</dbReference>
<dbReference type="PRINTS" id="PR00773">
    <property type="entry name" value="GRPEPROTEIN"/>
</dbReference>
<comment type="subunit">
    <text evidence="3 10">Homodimer.</text>
</comment>
<keyword evidence="6 10" id="KW-0143">Chaperone</keyword>
<keyword evidence="15" id="KW-1185">Reference proteome</keyword>
<evidence type="ECO:0000256" key="4">
    <source>
        <dbReference type="ARBA" id="ARBA00022490"/>
    </source>
</evidence>
<keyword evidence="5 10" id="KW-0346">Stress response</keyword>
<dbReference type="GO" id="GO:0051087">
    <property type="term" value="F:protein-folding chaperone binding"/>
    <property type="evidence" value="ECO:0007669"/>
    <property type="project" value="InterPro"/>
</dbReference>
<accession>A0A934WSG7</accession>
<dbReference type="PANTHER" id="PTHR21237:SF23">
    <property type="entry name" value="GRPE PROTEIN HOMOLOG, MITOCHONDRIAL"/>
    <property type="match status" value="1"/>
</dbReference>
<dbReference type="RefSeq" id="WP_201427905.1">
    <property type="nucleotide sequence ID" value="NZ_JAEQMG010000114.1"/>
</dbReference>
<feature type="region of interest" description="Disordered" evidence="13">
    <location>
        <begin position="1"/>
        <end position="44"/>
    </location>
</feature>
<evidence type="ECO:0000256" key="12">
    <source>
        <dbReference type="RuleBase" id="RU004478"/>
    </source>
</evidence>
<name>A0A934WSG7_9FIRM</name>
<comment type="subcellular location">
    <subcellularLocation>
        <location evidence="1 10">Cytoplasm</location>
    </subcellularLocation>
</comment>
<evidence type="ECO:0000313" key="14">
    <source>
        <dbReference type="EMBL" id="MBK6089111.1"/>
    </source>
</evidence>
<dbReference type="SUPFAM" id="SSF51064">
    <property type="entry name" value="Head domain of nucleotide exchange factor GrpE"/>
    <property type="match status" value="1"/>
</dbReference>
<reference evidence="14" key="1">
    <citation type="submission" date="2021-01" db="EMBL/GenBank/DDBJ databases">
        <title>Genome public.</title>
        <authorList>
            <person name="Liu C."/>
            <person name="Sun Q."/>
        </authorList>
    </citation>
    <scope>NUCLEOTIDE SEQUENCE</scope>
    <source>
        <strain evidence="14">M6</strain>
    </source>
</reference>
<dbReference type="PROSITE" id="PS01071">
    <property type="entry name" value="GRPE"/>
    <property type="match status" value="1"/>
</dbReference>
<dbReference type="Pfam" id="PF01025">
    <property type="entry name" value="GrpE"/>
    <property type="match status" value="1"/>
</dbReference>
<dbReference type="GO" id="GO:0042803">
    <property type="term" value="F:protein homodimerization activity"/>
    <property type="evidence" value="ECO:0007669"/>
    <property type="project" value="InterPro"/>
</dbReference>
<evidence type="ECO:0000256" key="3">
    <source>
        <dbReference type="ARBA" id="ARBA00011738"/>
    </source>
</evidence>
<gene>
    <name evidence="10" type="primary">grpE</name>
    <name evidence="14" type="ORF">JKK62_10750</name>
</gene>
<evidence type="ECO:0000256" key="9">
    <source>
        <dbReference type="ARBA" id="ARBA00076414"/>
    </source>
</evidence>
<evidence type="ECO:0000256" key="8">
    <source>
        <dbReference type="ARBA" id="ARBA00072274"/>
    </source>
</evidence>
<dbReference type="InterPro" id="IPR000740">
    <property type="entry name" value="GrpE"/>
</dbReference>